<proteinExistence type="predicted"/>
<dbReference type="AlphaFoldDB" id="A0A4Y2CNW2"/>
<gene>
    <name evidence="1" type="ORF">AVEN_105011_1</name>
</gene>
<accession>A0A4Y2CNW2</accession>
<feature type="non-terminal residue" evidence="1">
    <location>
        <position position="69"/>
    </location>
</feature>
<name>A0A4Y2CNW2_ARAVE</name>
<keyword evidence="2" id="KW-1185">Reference proteome</keyword>
<evidence type="ECO:0000313" key="1">
    <source>
        <dbReference type="EMBL" id="GBM06112.1"/>
    </source>
</evidence>
<comment type="caution">
    <text evidence="1">The sequence shown here is derived from an EMBL/GenBank/DDBJ whole genome shotgun (WGS) entry which is preliminary data.</text>
</comment>
<organism evidence="1 2">
    <name type="scientific">Araneus ventricosus</name>
    <name type="common">Orbweaver spider</name>
    <name type="synonym">Epeira ventricosa</name>
    <dbReference type="NCBI Taxonomy" id="182803"/>
    <lineage>
        <taxon>Eukaryota</taxon>
        <taxon>Metazoa</taxon>
        <taxon>Ecdysozoa</taxon>
        <taxon>Arthropoda</taxon>
        <taxon>Chelicerata</taxon>
        <taxon>Arachnida</taxon>
        <taxon>Araneae</taxon>
        <taxon>Araneomorphae</taxon>
        <taxon>Entelegynae</taxon>
        <taxon>Araneoidea</taxon>
        <taxon>Araneidae</taxon>
        <taxon>Araneus</taxon>
    </lineage>
</organism>
<sequence>MGGYRGRTTRDPASMRKAAVIKKLRSRLLQKNKIIPAVRTKIQVSCSEVIPQNASEVSCSEVIPQNASQ</sequence>
<reference evidence="1 2" key="1">
    <citation type="journal article" date="2019" name="Sci. Rep.">
        <title>Orb-weaving spider Araneus ventricosus genome elucidates the spidroin gene catalogue.</title>
        <authorList>
            <person name="Kono N."/>
            <person name="Nakamura H."/>
            <person name="Ohtoshi R."/>
            <person name="Moran D.A.P."/>
            <person name="Shinohara A."/>
            <person name="Yoshida Y."/>
            <person name="Fujiwara M."/>
            <person name="Mori M."/>
            <person name="Tomita M."/>
            <person name="Arakawa K."/>
        </authorList>
    </citation>
    <scope>NUCLEOTIDE SEQUENCE [LARGE SCALE GENOMIC DNA]</scope>
</reference>
<dbReference type="Proteomes" id="UP000499080">
    <property type="component" value="Unassembled WGS sequence"/>
</dbReference>
<dbReference type="EMBL" id="BGPR01163937">
    <property type="protein sequence ID" value="GBM06112.1"/>
    <property type="molecule type" value="Genomic_DNA"/>
</dbReference>
<protein>
    <submittedName>
        <fullName evidence="1">Uncharacterized protein</fullName>
    </submittedName>
</protein>
<evidence type="ECO:0000313" key="2">
    <source>
        <dbReference type="Proteomes" id="UP000499080"/>
    </source>
</evidence>